<dbReference type="Proteomes" id="UP000240883">
    <property type="component" value="Unassembled WGS sequence"/>
</dbReference>
<feature type="transmembrane region" description="Helical" evidence="19">
    <location>
        <begin position="280"/>
        <end position="300"/>
    </location>
</feature>
<reference evidence="22 23" key="1">
    <citation type="journal article" date="2018" name="Front. Microbiol.">
        <title>Genome-Wide Analysis of Corynespora cassiicola Leaf Fall Disease Putative Effectors.</title>
        <authorList>
            <person name="Lopez D."/>
            <person name="Ribeiro S."/>
            <person name="Label P."/>
            <person name="Fumanal B."/>
            <person name="Venisse J.S."/>
            <person name="Kohler A."/>
            <person name="de Oliveira R.R."/>
            <person name="Labutti K."/>
            <person name="Lipzen A."/>
            <person name="Lail K."/>
            <person name="Bauer D."/>
            <person name="Ohm R.A."/>
            <person name="Barry K.W."/>
            <person name="Spatafora J."/>
            <person name="Grigoriev I.V."/>
            <person name="Martin F.M."/>
            <person name="Pujade-Renaud V."/>
        </authorList>
    </citation>
    <scope>NUCLEOTIDE SEQUENCE [LARGE SCALE GENOMIC DNA]</scope>
    <source>
        <strain evidence="22 23">Philippines</strain>
    </source>
</reference>
<proteinExistence type="inferred from homology"/>
<dbReference type="GO" id="GO:0006914">
    <property type="term" value="P:autophagy"/>
    <property type="evidence" value="ECO:0007669"/>
    <property type="project" value="UniProtKB-KW"/>
</dbReference>
<protein>
    <recommendedName>
        <fullName evidence="6">Autophagy-related protein 27</fullName>
    </recommendedName>
</protein>
<keyword evidence="13" id="KW-0333">Golgi apparatus</keyword>
<comment type="similarity">
    <text evidence="5">Belongs to the ATG27 family.</text>
</comment>
<keyword evidence="7" id="KW-0813">Transport</keyword>
<evidence type="ECO:0000256" key="4">
    <source>
        <dbReference type="ARBA" id="ARBA00004614"/>
    </source>
</evidence>
<dbReference type="GO" id="GO:0000139">
    <property type="term" value="C:Golgi membrane"/>
    <property type="evidence" value="ECO:0007669"/>
    <property type="project" value="UniProtKB-SubCell"/>
</dbReference>
<evidence type="ECO:0000256" key="17">
    <source>
        <dbReference type="ARBA" id="ARBA00023329"/>
    </source>
</evidence>
<evidence type="ECO:0000256" key="10">
    <source>
        <dbReference type="ARBA" id="ARBA00022927"/>
    </source>
</evidence>
<evidence type="ECO:0000256" key="11">
    <source>
        <dbReference type="ARBA" id="ARBA00022989"/>
    </source>
</evidence>
<dbReference type="GO" id="GO:0034045">
    <property type="term" value="C:phagophore assembly site membrane"/>
    <property type="evidence" value="ECO:0007669"/>
    <property type="project" value="UniProtKB-SubCell"/>
</dbReference>
<evidence type="ECO:0000256" key="2">
    <source>
        <dbReference type="ARBA" id="ARBA00004358"/>
    </source>
</evidence>
<dbReference type="InterPro" id="IPR044865">
    <property type="entry name" value="MRH_dom"/>
</dbReference>
<keyword evidence="9 20" id="KW-0732">Signal</keyword>
<dbReference type="InterPro" id="IPR009011">
    <property type="entry name" value="Man6P_isomerase_rcpt-bd_dom_sf"/>
</dbReference>
<feature type="compositionally biased region" description="Basic and acidic residues" evidence="18">
    <location>
        <begin position="216"/>
        <end position="234"/>
    </location>
</feature>
<dbReference type="PANTHER" id="PTHR15071:SF13">
    <property type="entry name" value="AUTOPHAGY-RELATED PROTEIN 27"/>
    <property type="match status" value="1"/>
</dbReference>
<evidence type="ECO:0000256" key="18">
    <source>
        <dbReference type="SAM" id="MobiDB-lite"/>
    </source>
</evidence>
<keyword evidence="17" id="KW-0968">Cytoplasmic vesicle</keyword>
<evidence type="ECO:0000256" key="3">
    <source>
        <dbReference type="ARBA" id="ARBA00004472"/>
    </source>
</evidence>
<comment type="subcellular location">
    <subcellularLocation>
        <location evidence="2">Cytoplasmic vesicle membrane</location>
        <topology evidence="2">Single-pass type I membrane protein</topology>
    </subcellularLocation>
    <subcellularLocation>
        <location evidence="4">Golgi apparatus membrane</location>
        <topology evidence="4">Single-pass type I membrane protein</topology>
    </subcellularLocation>
    <subcellularLocation>
        <location evidence="1">Mitochondrion membrane</location>
        <topology evidence="1">Single-pass membrane protein</topology>
    </subcellularLocation>
    <subcellularLocation>
        <location evidence="3">Preautophagosomal structure membrane</location>
        <topology evidence="3">Single-pass type I membrane protein</topology>
    </subcellularLocation>
</comment>
<evidence type="ECO:0000313" key="23">
    <source>
        <dbReference type="Proteomes" id="UP000240883"/>
    </source>
</evidence>
<dbReference type="GO" id="GO:0015031">
    <property type="term" value="P:protein transport"/>
    <property type="evidence" value="ECO:0007669"/>
    <property type="project" value="UniProtKB-KW"/>
</dbReference>
<dbReference type="STRING" id="1448308.A0A2T2P989"/>
<evidence type="ECO:0000256" key="14">
    <source>
        <dbReference type="ARBA" id="ARBA00023128"/>
    </source>
</evidence>
<evidence type="ECO:0000256" key="16">
    <source>
        <dbReference type="ARBA" id="ARBA00023157"/>
    </source>
</evidence>
<evidence type="ECO:0000256" key="12">
    <source>
        <dbReference type="ARBA" id="ARBA00023006"/>
    </source>
</evidence>
<keyword evidence="12" id="KW-0072">Autophagy</keyword>
<keyword evidence="10" id="KW-0653">Protein transport</keyword>
<dbReference type="Gene3D" id="2.70.130.10">
    <property type="entry name" value="Mannose-6-phosphate receptor binding domain"/>
    <property type="match status" value="1"/>
</dbReference>
<keyword evidence="16" id="KW-1015">Disulfide bond</keyword>
<dbReference type="GO" id="GO:0031966">
    <property type="term" value="C:mitochondrial membrane"/>
    <property type="evidence" value="ECO:0007669"/>
    <property type="project" value="UniProtKB-SubCell"/>
</dbReference>
<dbReference type="InterPro" id="IPR018939">
    <property type="entry name" value="Autophagy-rel_prot_27"/>
</dbReference>
<feature type="region of interest" description="Disordered" evidence="18">
    <location>
        <begin position="185"/>
        <end position="235"/>
    </location>
</feature>
<evidence type="ECO:0000313" key="22">
    <source>
        <dbReference type="EMBL" id="PSN74224.1"/>
    </source>
</evidence>
<keyword evidence="14" id="KW-0496">Mitochondrion</keyword>
<evidence type="ECO:0000256" key="7">
    <source>
        <dbReference type="ARBA" id="ARBA00022448"/>
    </source>
</evidence>
<dbReference type="PANTHER" id="PTHR15071">
    <property type="entry name" value="MANNOSE-6-PHOSPHATE RECEPTOR FAMILY MEMBER"/>
    <property type="match status" value="1"/>
</dbReference>
<organism evidence="22 23">
    <name type="scientific">Corynespora cassiicola Philippines</name>
    <dbReference type="NCBI Taxonomy" id="1448308"/>
    <lineage>
        <taxon>Eukaryota</taxon>
        <taxon>Fungi</taxon>
        <taxon>Dikarya</taxon>
        <taxon>Ascomycota</taxon>
        <taxon>Pezizomycotina</taxon>
        <taxon>Dothideomycetes</taxon>
        <taxon>Pleosporomycetidae</taxon>
        <taxon>Pleosporales</taxon>
        <taxon>Corynesporascaceae</taxon>
        <taxon>Corynespora</taxon>
    </lineage>
</organism>
<evidence type="ECO:0000256" key="9">
    <source>
        <dbReference type="ARBA" id="ARBA00022729"/>
    </source>
</evidence>
<feature type="chain" id="PRO_5015418821" description="Autophagy-related protein 27" evidence="20">
    <location>
        <begin position="30"/>
        <end position="353"/>
    </location>
</feature>
<dbReference type="OrthoDB" id="29460at2759"/>
<evidence type="ECO:0000256" key="15">
    <source>
        <dbReference type="ARBA" id="ARBA00023136"/>
    </source>
</evidence>
<keyword evidence="15 19" id="KW-0472">Membrane</keyword>
<dbReference type="Pfam" id="PF09451">
    <property type="entry name" value="ATG27"/>
    <property type="match status" value="1"/>
</dbReference>
<dbReference type="PROSITE" id="PS51914">
    <property type="entry name" value="MRH"/>
    <property type="match status" value="1"/>
</dbReference>
<evidence type="ECO:0000256" key="6">
    <source>
        <dbReference type="ARBA" id="ARBA00013776"/>
    </source>
</evidence>
<keyword evidence="8 19" id="KW-0812">Transmembrane</keyword>
<evidence type="ECO:0000256" key="1">
    <source>
        <dbReference type="ARBA" id="ARBA00004304"/>
    </source>
</evidence>
<dbReference type="EMBL" id="KZ678128">
    <property type="protein sequence ID" value="PSN74224.1"/>
    <property type="molecule type" value="Genomic_DNA"/>
</dbReference>
<evidence type="ECO:0000256" key="5">
    <source>
        <dbReference type="ARBA" id="ARBA00005363"/>
    </source>
</evidence>
<evidence type="ECO:0000259" key="21">
    <source>
        <dbReference type="PROSITE" id="PS51914"/>
    </source>
</evidence>
<sequence length="353" mass="38998">MRSQPSSGHPRSLLTLSSLLLLLPSPSFGFACNDILASGVHFDFTKLGGPHSVNWAQDADLENQEQFKYNFTLDICNKLPHHKGRHDECHSGTRVCAIRQTVDLSGRNNTTLTPIDIAGTYKTSNGRSIDAKYELLHNSNSNSDVGREGVRVELHGGRFPYDDTKAGIDQRAIIEFVCDKDRTGLEGDAGGDDGKAKDPNSDDSKDGEDDGNDNDDEKRKLRSRDDASSGKCDESDASLRFCGYGLEDLAKNKKARTLRLEWRTKYACRDAPADNGGSSWGFFTWFIIIVFLAIAAYLIFGSWLNYNRYGARGWDLVPHGDTIRDIPYIIKDLGRRVAHTVQGPGSRGGYSAV</sequence>
<evidence type="ECO:0000256" key="8">
    <source>
        <dbReference type="ARBA" id="ARBA00022692"/>
    </source>
</evidence>
<feature type="signal peptide" evidence="20">
    <location>
        <begin position="1"/>
        <end position="29"/>
    </location>
</feature>
<dbReference type="GO" id="GO:0030659">
    <property type="term" value="C:cytoplasmic vesicle membrane"/>
    <property type="evidence" value="ECO:0007669"/>
    <property type="project" value="UniProtKB-SubCell"/>
</dbReference>
<accession>A0A2T2P989</accession>
<feature type="domain" description="MRH" evidence="21">
    <location>
        <begin position="30"/>
        <end position="270"/>
    </location>
</feature>
<keyword evidence="23" id="KW-1185">Reference proteome</keyword>
<evidence type="ECO:0000256" key="19">
    <source>
        <dbReference type="SAM" id="Phobius"/>
    </source>
</evidence>
<evidence type="ECO:0000256" key="13">
    <source>
        <dbReference type="ARBA" id="ARBA00023034"/>
    </source>
</evidence>
<feature type="compositionally biased region" description="Acidic residues" evidence="18">
    <location>
        <begin position="205"/>
        <end position="215"/>
    </location>
</feature>
<dbReference type="AlphaFoldDB" id="A0A2T2P989"/>
<gene>
    <name evidence="22" type="ORF">BS50DRAFT_478313</name>
</gene>
<keyword evidence="11 19" id="KW-1133">Transmembrane helix</keyword>
<evidence type="ECO:0000256" key="20">
    <source>
        <dbReference type="SAM" id="SignalP"/>
    </source>
</evidence>
<feature type="compositionally biased region" description="Basic and acidic residues" evidence="18">
    <location>
        <begin position="192"/>
        <end position="204"/>
    </location>
</feature>
<name>A0A2T2P989_CORCC</name>
<dbReference type="PROSITE" id="PS51257">
    <property type="entry name" value="PROKAR_LIPOPROTEIN"/>
    <property type="match status" value="1"/>
</dbReference>